<reference evidence="1 2" key="1">
    <citation type="submission" date="2018-10" db="EMBL/GenBank/DDBJ databases">
        <title>Xanthobacter tagetidis genome sequencing and assembly.</title>
        <authorList>
            <person name="Maclea K.S."/>
            <person name="Goen A.E."/>
            <person name="Fatima S.A."/>
        </authorList>
    </citation>
    <scope>NUCLEOTIDE SEQUENCE [LARGE SCALE GENOMIC DNA]</scope>
    <source>
        <strain evidence="1 2">ATCC 700314</strain>
    </source>
</reference>
<keyword evidence="2" id="KW-1185">Reference proteome</keyword>
<comment type="caution">
    <text evidence="1">The sequence shown here is derived from an EMBL/GenBank/DDBJ whole genome shotgun (WGS) entry which is preliminary data.</text>
</comment>
<protein>
    <submittedName>
        <fullName evidence="1">Uncharacterized protein</fullName>
    </submittedName>
</protein>
<sequence length="214" mass="23914">MGNVIMDTGNIAEARYGTGEEPPELQSDMVATRDPEGKGIEFHVSMRSWTQRDMEELIVEAAARVVVGEYGNNKLAKLVEERCIAIVTAQADKHLYTVAADVLDRPILPKYPYQKPDAQPVTMREFIGLTGRDYLEARVDNSGNPTTDRHYSKSRLQHIVESCVHRSFKTEIEKATNAAISEFQKAIKLQHDAFLDAEKKRLRDALAKATGATP</sequence>
<dbReference type="OrthoDB" id="8445913at2"/>
<accession>A0A3L7AHW7</accession>
<dbReference type="EMBL" id="RCTF01000005">
    <property type="protein sequence ID" value="RLP79555.1"/>
    <property type="molecule type" value="Genomic_DNA"/>
</dbReference>
<name>A0A3L7AHW7_9HYPH</name>
<dbReference type="Proteomes" id="UP000269692">
    <property type="component" value="Unassembled WGS sequence"/>
</dbReference>
<organism evidence="1 2">
    <name type="scientific">Xanthobacter tagetidis</name>
    <dbReference type="NCBI Taxonomy" id="60216"/>
    <lineage>
        <taxon>Bacteria</taxon>
        <taxon>Pseudomonadati</taxon>
        <taxon>Pseudomonadota</taxon>
        <taxon>Alphaproteobacteria</taxon>
        <taxon>Hyphomicrobiales</taxon>
        <taxon>Xanthobacteraceae</taxon>
        <taxon>Xanthobacter</taxon>
    </lineage>
</organism>
<evidence type="ECO:0000313" key="2">
    <source>
        <dbReference type="Proteomes" id="UP000269692"/>
    </source>
</evidence>
<proteinExistence type="predicted"/>
<dbReference type="RefSeq" id="WP_121622765.1">
    <property type="nucleotide sequence ID" value="NZ_JACIIW010000001.1"/>
</dbReference>
<gene>
    <name evidence="1" type="ORF">D9R14_07785</name>
</gene>
<evidence type="ECO:0000313" key="1">
    <source>
        <dbReference type="EMBL" id="RLP79555.1"/>
    </source>
</evidence>
<dbReference type="AlphaFoldDB" id="A0A3L7AHW7"/>